<dbReference type="GO" id="GO:0000124">
    <property type="term" value="C:SAGA complex"/>
    <property type="evidence" value="ECO:0007669"/>
    <property type="project" value="InterPro"/>
</dbReference>
<evidence type="ECO:0000256" key="1">
    <source>
        <dbReference type="ARBA" id="ARBA00004123"/>
    </source>
</evidence>
<evidence type="ECO:0000256" key="4">
    <source>
        <dbReference type="ARBA" id="ARBA00023242"/>
    </source>
</evidence>
<dbReference type="PROSITE" id="PS51518">
    <property type="entry name" value="SGF29_C"/>
    <property type="match status" value="1"/>
</dbReference>
<evidence type="ECO:0000256" key="3">
    <source>
        <dbReference type="ARBA" id="ARBA00023163"/>
    </source>
</evidence>
<dbReference type="InterPro" id="IPR047288">
    <property type="entry name" value="Tudor_SGF29_rpt1"/>
</dbReference>
<dbReference type="Proteomes" id="UP000717996">
    <property type="component" value="Unassembled WGS sequence"/>
</dbReference>
<dbReference type="OrthoDB" id="10265994at2759"/>
<dbReference type="InterPro" id="IPR047287">
    <property type="entry name" value="Tudor_SGF29_rpt2"/>
</dbReference>
<evidence type="ECO:0000313" key="6">
    <source>
        <dbReference type="EMBL" id="KAG1547116.1"/>
    </source>
</evidence>
<evidence type="ECO:0000313" key="7">
    <source>
        <dbReference type="Proteomes" id="UP000717996"/>
    </source>
</evidence>
<protein>
    <recommendedName>
        <fullName evidence="5">SGF29 C-terminal domain-containing protein</fullName>
    </recommendedName>
</protein>
<dbReference type="CDD" id="cd20393">
    <property type="entry name" value="Tudor_SGF29_rpt1"/>
    <property type="match status" value="1"/>
</dbReference>
<feature type="domain" description="SGF29 C-terminal" evidence="5">
    <location>
        <begin position="79"/>
        <end position="211"/>
    </location>
</feature>
<keyword evidence="3" id="KW-0804">Transcription</keyword>
<dbReference type="InterPro" id="IPR010750">
    <property type="entry name" value="SGF29_tudor-like_dom"/>
</dbReference>
<dbReference type="PANTHER" id="PTHR21539:SF0">
    <property type="entry name" value="SAGA-ASSOCIATED FACTOR 29"/>
    <property type="match status" value="1"/>
</dbReference>
<keyword evidence="4" id="KW-0539">Nucleus</keyword>
<accession>A0A9P6YG09</accession>
<dbReference type="GO" id="GO:0005634">
    <property type="term" value="C:nucleus"/>
    <property type="evidence" value="ECO:0007669"/>
    <property type="project" value="UniProtKB-SubCell"/>
</dbReference>
<sequence length="211" mass="24320">MERKSRSSRLANEEMTEVNIWKQICSSLIKLEGIQKDEQVVLNNINNVQYSIQLEKGISGLIHQKLKDNYRRGIELSSNETKTNDRFQVAAKQPDRNDEWILAVVVQYYPDRNKYQVEDVDEDGGKQYHMLSPKYLIPVPTPKEAENAPEIPANQDVLALYPGTTCFYKAIVISPPNKSKDIKNYRVQFEDDNNQVKQVAPEHVLEMPQLS</sequence>
<dbReference type="AlphaFoldDB" id="A0A9P6YG09"/>
<name>A0A9P6YG09_RHIOR</name>
<reference evidence="6" key="1">
    <citation type="journal article" date="2020" name="Microb. Genom.">
        <title>Genetic diversity of clinical and environmental Mucorales isolates obtained from an investigation of mucormycosis cases among solid organ transplant recipients.</title>
        <authorList>
            <person name="Nguyen M.H."/>
            <person name="Kaul D."/>
            <person name="Muto C."/>
            <person name="Cheng S.J."/>
            <person name="Richter R.A."/>
            <person name="Bruno V.M."/>
            <person name="Liu G."/>
            <person name="Beyhan S."/>
            <person name="Sundermann A.J."/>
            <person name="Mounaud S."/>
            <person name="Pasculle A.W."/>
            <person name="Nierman W.C."/>
            <person name="Driscoll E."/>
            <person name="Cumbie R."/>
            <person name="Clancy C.J."/>
            <person name="Dupont C.L."/>
        </authorList>
    </citation>
    <scope>NUCLEOTIDE SEQUENCE</scope>
    <source>
        <strain evidence="6">GL16</strain>
    </source>
</reference>
<dbReference type="Pfam" id="PF07039">
    <property type="entry name" value="SGF29_Tudor"/>
    <property type="match status" value="1"/>
</dbReference>
<keyword evidence="2" id="KW-0805">Transcription regulation</keyword>
<evidence type="ECO:0000256" key="2">
    <source>
        <dbReference type="ARBA" id="ARBA00023015"/>
    </source>
</evidence>
<comment type="subcellular location">
    <subcellularLocation>
        <location evidence="1">Nucleus</location>
    </subcellularLocation>
</comment>
<dbReference type="PANTHER" id="PTHR21539">
    <property type="entry name" value="SAGA-ASSOCIATED FACTOR 29"/>
    <property type="match status" value="1"/>
</dbReference>
<dbReference type="CDD" id="cd20394">
    <property type="entry name" value="Tudor_SGF29_rpt2"/>
    <property type="match status" value="1"/>
</dbReference>
<evidence type="ECO:0000259" key="5">
    <source>
        <dbReference type="PROSITE" id="PS51518"/>
    </source>
</evidence>
<comment type="caution">
    <text evidence="6">The sequence shown here is derived from an EMBL/GenBank/DDBJ whole genome shotgun (WGS) entry which is preliminary data.</text>
</comment>
<organism evidence="6 7">
    <name type="scientific">Rhizopus oryzae</name>
    <name type="common">Mucormycosis agent</name>
    <name type="synonym">Rhizopus arrhizus var. delemar</name>
    <dbReference type="NCBI Taxonomy" id="64495"/>
    <lineage>
        <taxon>Eukaryota</taxon>
        <taxon>Fungi</taxon>
        <taxon>Fungi incertae sedis</taxon>
        <taxon>Mucoromycota</taxon>
        <taxon>Mucoromycotina</taxon>
        <taxon>Mucoromycetes</taxon>
        <taxon>Mucorales</taxon>
        <taxon>Mucorineae</taxon>
        <taxon>Rhizopodaceae</taxon>
        <taxon>Rhizopus</taxon>
    </lineage>
</organism>
<dbReference type="InterPro" id="IPR037802">
    <property type="entry name" value="SGF29"/>
</dbReference>
<dbReference type="Gene3D" id="2.30.30.140">
    <property type="match status" value="2"/>
</dbReference>
<proteinExistence type="predicted"/>
<gene>
    <name evidence="6" type="ORF">G6F51_004471</name>
</gene>
<dbReference type="EMBL" id="JAANIT010000499">
    <property type="protein sequence ID" value="KAG1547116.1"/>
    <property type="molecule type" value="Genomic_DNA"/>
</dbReference>